<dbReference type="EMBL" id="SGWQ01000017">
    <property type="protein sequence ID" value="RZS30374.1"/>
    <property type="molecule type" value="Genomic_DNA"/>
</dbReference>
<organism evidence="1 2">
    <name type="scientific">Herbihabitans rhizosphaerae</name>
    <dbReference type="NCBI Taxonomy" id="1872711"/>
    <lineage>
        <taxon>Bacteria</taxon>
        <taxon>Bacillati</taxon>
        <taxon>Actinomycetota</taxon>
        <taxon>Actinomycetes</taxon>
        <taxon>Pseudonocardiales</taxon>
        <taxon>Pseudonocardiaceae</taxon>
        <taxon>Herbihabitans</taxon>
    </lineage>
</organism>
<gene>
    <name evidence="1" type="ORF">EV193_11772</name>
</gene>
<accession>A0A4Q7KC38</accession>
<evidence type="ECO:0000313" key="1">
    <source>
        <dbReference type="EMBL" id="RZS30374.1"/>
    </source>
</evidence>
<dbReference type="Proteomes" id="UP000294257">
    <property type="component" value="Unassembled WGS sequence"/>
</dbReference>
<evidence type="ECO:0000313" key="2">
    <source>
        <dbReference type="Proteomes" id="UP000294257"/>
    </source>
</evidence>
<dbReference type="RefSeq" id="WP_165401573.1">
    <property type="nucleotide sequence ID" value="NZ_SGWQ01000017.1"/>
</dbReference>
<proteinExistence type="predicted"/>
<sequence>MSPALCIVQGAGLTGAGRGTRADADQAYSLVLRPLAPDEVRTGLPNGAR</sequence>
<name>A0A4Q7KC38_9PSEU</name>
<reference evidence="1 2" key="1">
    <citation type="submission" date="2019-02" db="EMBL/GenBank/DDBJ databases">
        <title>Genomic Encyclopedia of Type Strains, Phase IV (KMG-IV): sequencing the most valuable type-strain genomes for metagenomic binning, comparative biology and taxonomic classification.</title>
        <authorList>
            <person name="Goeker M."/>
        </authorList>
    </citation>
    <scope>NUCLEOTIDE SEQUENCE [LARGE SCALE GENOMIC DNA]</scope>
    <source>
        <strain evidence="1 2">DSM 101727</strain>
    </source>
</reference>
<dbReference type="AlphaFoldDB" id="A0A4Q7KC38"/>
<comment type="caution">
    <text evidence="1">The sequence shown here is derived from an EMBL/GenBank/DDBJ whole genome shotgun (WGS) entry which is preliminary data.</text>
</comment>
<keyword evidence="2" id="KW-1185">Reference proteome</keyword>
<protein>
    <submittedName>
        <fullName evidence="1">Uncharacterized protein</fullName>
    </submittedName>
</protein>